<feature type="compositionally biased region" description="Polar residues" evidence="1">
    <location>
        <begin position="541"/>
        <end position="560"/>
    </location>
</feature>
<feature type="compositionally biased region" description="Polar residues" evidence="1">
    <location>
        <begin position="625"/>
        <end position="653"/>
    </location>
</feature>
<feature type="compositionally biased region" description="Polar residues" evidence="1">
    <location>
        <begin position="788"/>
        <end position="805"/>
    </location>
</feature>
<feature type="region of interest" description="Disordered" evidence="1">
    <location>
        <begin position="192"/>
        <end position="231"/>
    </location>
</feature>
<feature type="region of interest" description="Disordered" evidence="1">
    <location>
        <begin position="270"/>
        <end position="303"/>
    </location>
</feature>
<gene>
    <name evidence="2" type="ORF">NTJ_09005</name>
</gene>
<feature type="compositionally biased region" description="Low complexity" evidence="1">
    <location>
        <begin position="1095"/>
        <end position="1106"/>
    </location>
</feature>
<dbReference type="Proteomes" id="UP001307889">
    <property type="component" value="Chromosome 7"/>
</dbReference>
<feature type="region of interest" description="Disordered" evidence="1">
    <location>
        <begin position="319"/>
        <end position="367"/>
    </location>
</feature>
<feature type="compositionally biased region" description="Basic residues" evidence="1">
    <location>
        <begin position="1730"/>
        <end position="1746"/>
    </location>
</feature>
<dbReference type="SUPFAM" id="SSF49879">
    <property type="entry name" value="SMAD/FHA domain"/>
    <property type="match status" value="1"/>
</dbReference>
<feature type="region of interest" description="Disordered" evidence="1">
    <location>
        <begin position="380"/>
        <end position="400"/>
    </location>
</feature>
<feature type="compositionally biased region" description="Low complexity" evidence="1">
    <location>
        <begin position="1052"/>
        <end position="1067"/>
    </location>
</feature>
<feature type="region of interest" description="Disordered" evidence="1">
    <location>
        <begin position="836"/>
        <end position="858"/>
    </location>
</feature>
<feature type="compositionally biased region" description="Polar residues" evidence="1">
    <location>
        <begin position="599"/>
        <end position="612"/>
    </location>
</feature>
<evidence type="ECO:0000313" key="2">
    <source>
        <dbReference type="EMBL" id="BES96196.1"/>
    </source>
</evidence>
<feature type="compositionally biased region" description="Low complexity" evidence="1">
    <location>
        <begin position="1169"/>
        <end position="1181"/>
    </location>
</feature>
<feature type="compositionally biased region" description="Low complexity" evidence="1">
    <location>
        <begin position="1685"/>
        <end position="1695"/>
    </location>
</feature>
<feature type="compositionally biased region" description="Basic and acidic residues" evidence="1">
    <location>
        <begin position="277"/>
        <end position="294"/>
    </location>
</feature>
<feature type="compositionally biased region" description="Polar residues" evidence="1">
    <location>
        <begin position="913"/>
        <end position="922"/>
    </location>
</feature>
<feature type="compositionally biased region" description="Polar residues" evidence="1">
    <location>
        <begin position="1696"/>
        <end position="1710"/>
    </location>
</feature>
<evidence type="ECO:0000256" key="1">
    <source>
        <dbReference type="SAM" id="MobiDB-lite"/>
    </source>
</evidence>
<feature type="compositionally biased region" description="Low complexity" evidence="1">
    <location>
        <begin position="1838"/>
        <end position="1848"/>
    </location>
</feature>
<dbReference type="Gene3D" id="2.60.200.20">
    <property type="match status" value="1"/>
</dbReference>
<feature type="compositionally biased region" description="Low complexity" evidence="1">
    <location>
        <begin position="1577"/>
        <end position="1589"/>
    </location>
</feature>
<keyword evidence="3" id="KW-1185">Reference proteome</keyword>
<feature type="compositionally biased region" description="Low complexity" evidence="1">
    <location>
        <begin position="1747"/>
        <end position="1760"/>
    </location>
</feature>
<reference evidence="2 3" key="1">
    <citation type="submission" date="2023-09" db="EMBL/GenBank/DDBJ databases">
        <title>Nesidiocoris tenuis whole genome shotgun sequence.</title>
        <authorList>
            <person name="Shibata T."/>
            <person name="Shimoda M."/>
            <person name="Kobayashi T."/>
            <person name="Uehara T."/>
        </authorList>
    </citation>
    <scope>NUCLEOTIDE SEQUENCE [LARGE SCALE GENOMIC DNA]</scope>
    <source>
        <strain evidence="2 3">Japan</strain>
    </source>
</reference>
<feature type="compositionally biased region" description="Polar residues" evidence="1">
    <location>
        <begin position="767"/>
        <end position="780"/>
    </location>
</feature>
<feature type="region of interest" description="Disordered" evidence="1">
    <location>
        <begin position="901"/>
        <end position="937"/>
    </location>
</feature>
<feature type="region of interest" description="Disordered" evidence="1">
    <location>
        <begin position="1013"/>
        <end position="1183"/>
    </location>
</feature>
<feature type="compositionally biased region" description="Polar residues" evidence="1">
    <location>
        <begin position="836"/>
        <end position="847"/>
    </location>
</feature>
<organism evidence="2 3">
    <name type="scientific">Nesidiocoris tenuis</name>
    <dbReference type="NCBI Taxonomy" id="355587"/>
    <lineage>
        <taxon>Eukaryota</taxon>
        <taxon>Metazoa</taxon>
        <taxon>Ecdysozoa</taxon>
        <taxon>Arthropoda</taxon>
        <taxon>Hexapoda</taxon>
        <taxon>Insecta</taxon>
        <taxon>Pterygota</taxon>
        <taxon>Neoptera</taxon>
        <taxon>Paraneoptera</taxon>
        <taxon>Hemiptera</taxon>
        <taxon>Heteroptera</taxon>
        <taxon>Panheteroptera</taxon>
        <taxon>Cimicomorpha</taxon>
        <taxon>Miridae</taxon>
        <taxon>Dicyphina</taxon>
        <taxon>Nesidiocoris</taxon>
    </lineage>
</organism>
<name>A0ABN7AZ77_9HEMI</name>
<feature type="region of interest" description="Disordered" evidence="1">
    <location>
        <begin position="137"/>
        <end position="168"/>
    </location>
</feature>
<feature type="region of interest" description="Disordered" evidence="1">
    <location>
        <begin position="1379"/>
        <end position="1874"/>
    </location>
</feature>
<dbReference type="EMBL" id="AP028915">
    <property type="protein sequence ID" value="BES96196.1"/>
    <property type="molecule type" value="Genomic_DNA"/>
</dbReference>
<feature type="compositionally biased region" description="Basic and acidic residues" evidence="1">
    <location>
        <begin position="1517"/>
        <end position="1528"/>
    </location>
</feature>
<feature type="compositionally biased region" description="Polar residues" evidence="1">
    <location>
        <begin position="1532"/>
        <end position="1541"/>
    </location>
</feature>
<evidence type="ECO:0008006" key="4">
    <source>
        <dbReference type="Google" id="ProtNLM"/>
    </source>
</evidence>
<accession>A0ABN7AZ77</accession>
<feature type="compositionally biased region" description="Polar residues" evidence="1">
    <location>
        <begin position="1023"/>
        <end position="1033"/>
    </location>
</feature>
<sequence>MVYGSLCLQGSEKAASRKFPITQQFTYVGKDKDCDIRFETAKFDGKQFLLTALQVGRVKIQNLSKRFPTLVNEKEIGFQVDRDIKENDVITAGCRKIKWSYHNSPGKNAAKAETIKRRASEPALRRVAVVNPCRREPVQEVEEPPPKRRRTAHLHAGPPTPHHCRSETFIPTPSALARRVQYDKTLRASRVSPMPKNQALRTSTQGATPKKVSFFHPPGTPNYRFNPPDIHNRSITPRTFYSRGLKSSTPYAFQGFNNISQDTPPSLLRDFSSHMTPPREKSVRVVKPYPDRKRSSSIRKSRNSTNRQLVAYFETIEENDDGVGPHGQNRSFLPDLNEFSRDQTPASYFSPPPNGSPRMMRAESPQLSQKLPFTDRQSLLSNNSQYESPSNSMGRSSQYGSMYVNPSSSQLGASFSGDGYSHNFTWNSDTPRSGWNTFSTTPPQLRTPRRSIIDETQGSASFSPMSCASLGPRSLSVGRGFRPGQPMMNTSRASFSFNTPPRRQLYDRALNKSLSVQVLSRAVRNKLSRGGTLPSPLTPASRRQNLTNIAKTTRSQPTPSTKKEEVSILQTDAVVKTPPKRKSSVKTQSDSEERKSSARRSQTSIVSSASKSSEQEKLPAGKKSVGSSSDDQAVPQIQTRTSLKNSQVQTRSSGGKAHTPFKAVAKTSLKRKLSGTVPPVKKLSVSTGSSPKTELPVALAISQDTEPVLPDSKDISGTSSSVKARRSVSIGGRSAKATTPGAHQTAESVAVASGRKTTTPRSRHNDISVSSPLNLSTLFDSSEPIRPDQTSNSQPRRTRSSQNDVSVVAVKTGIRKSKSASTSKRSSLLSLSAQLEDSTAVLQPSRKTSGRKMRTSTPQIELNASFSGSLNLSSLFKSPAGNETESIALLQSSGDNLDISILQPESGSRKTRSSVNVANSGHKSSSPPARKRRSNVSIMSPLRLFMTPETSVSKEEIAALQSSSKAALELSESRRKKSTVSVSDAALRTSFQKSRSTYSPKNENGRLSISISSSPLGLAPSESAASTNHSAISALSPPHTRQKASTSSTEYPVSPLSALSQASQVQSTSPLKSNSRPSSAAVTSSNSRRASGNRTPPTIVIVAPTPEGSSSSRPSTPPNATPPQVVFLSSKKSSVRKELQSSPPTPSRVFRRNPSRSAKKQTSGKAVRQRINSIRSPNRSSVVKKLKLDPEKPDKKKMAVLKICHMRKSPISKGASSIISGLENVRRSLDYGTGAKSLAETPTLNNSLPNVKFGGYRKIQDGQDGAQEETPEPMIIRPEQASPKYELLNALYLSKTGSLSVQKPSRRLRSNLQNLLKTSSTPPLPTSPKKLQFKTPLVEFEGASSHEPNSRLTPLKSIVATSSSASPTDAMNRMYTSSPAVSYTDSSGRKKTFRISPSSPSKGGSIKELIPEDELPLPESDAVASTSESTSRKRKLPVRKQDDEPKSSKRTKGVTFTPDGQPADSPPTATRQTRSAKKVAMGSPKKKTAAEKQLVETPSSTNQVGKVVRAGRPTRQKPAERESPADRKSPKRSLSGQSAAPNSPEPKTRKGRAKRQVDTKKGASKSPSPRKLRGGRAAAISKSPSSKSSPKAKEATPATKTPKRGRPPKINAPSLEVATSSKKARRVKTQAPASPSVASPKRTRRGVLTKPKASPKEKKTASKNSRRKRETPSPKHEGRSKKGASKTAAKKMSTSPGTSKSVASKKTSPSPKIVLKKKKSPSPGTSKSVASKKKSPSPKVVLKKKSPSPGTSKSAASKKPSPSPKIVLKKATPAKRTKAGVSASPKKTRRNNSKAEKPKSSPKRKAANPKEKSPSPKKLRRGAKKETLAKPLKKSPAKKSGGSKPVKATASKTSKRSPKELRIGKLVKTVRSKK</sequence>
<evidence type="ECO:0000313" key="3">
    <source>
        <dbReference type="Proteomes" id="UP001307889"/>
    </source>
</evidence>
<feature type="compositionally biased region" description="Low complexity" evidence="1">
    <location>
        <begin position="1395"/>
        <end position="1408"/>
    </location>
</feature>
<dbReference type="InterPro" id="IPR008984">
    <property type="entry name" value="SMAD_FHA_dom_sf"/>
</dbReference>
<feature type="compositionally biased region" description="Polar residues" evidence="1">
    <location>
        <begin position="1068"/>
        <end position="1094"/>
    </location>
</feature>
<protein>
    <recommendedName>
        <fullName evidence="4">FHA domain-containing protein</fullName>
    </recommendedName>
</protein>
<proteinExistence type="predicted"/>
<feature type="region of interest" description="Disordered" evidence="1">
    <location>
        <begin position="527"/>
        <end position="807"/>
    </location>
</feature>
<feature type="compositionally biased region" description="Basic residues" evidence="1">
    <location>
        <begin position="1149"/>
        <end position="1159"/>
    </location>
</feature>